<dbReference type="GO" id="GO:0043161">
    <property type="term" value="P:proteasome-mediated ubiquitin-dependent protein catabolic process"/>
    <property type="evidence" value="ECO:0007669"/>
    <property type="project" value="EnsemblFungi"/>
</dbReference>
<dbReference type="GO" id="GO:0080129">
    <property type="term" value="P:proteasome core complex assembly"/>
    <property type="evidence" value="ECO:0007669"/>
    <property type="project" value="EnsemblFungi"/>
</dbReference>
<dbReference type="Pfam" id="PF00227">
    <property type="entry name" value="Proteasome"/>
    <property type="match status" value="1"/>
</dbReference>
<gene>
    <name evidence="3" type="ORF">PSACC_03455</name>
</gene>
<keyword evidence="1 2" id="KW-0647">Proteasome</keyword>
<dbReference type="OrthoDB" id="431557at2759"/>
<dbReference type="EMBL" id="MTSL01000208">
    <property type="protein sequence ID" value="PJF16749.1"/>
    <property type="molecule type" value="Genomic_DNA"/>
</dbReference>
<comment type="similarity">
    <text evidence="2">Belongs to the peptidase T1A family.</text>
</comment>
<dbReference type="STRING" id="1246581.A0A2H9TGB9"/>
<accession>A0A2H9TGB9</accession>
<organism evidence="3 4">
    <name type="scientific">Paramicrosporidium saccamoebae</name>
    <dbReference type="NCBI Taxonomy" id="1246581"/>
    <lineage>
        <taxon>Eukaryota</taxon>
        <taxon>Fungi</taxon>
        <taxon>Fungi incertae sedis</taxon>
        <taxon>Cryptomycota</taxon>
        <taxon>Cryptomycota incertae sedis</taxon>
        <taxon>Paramicrosporidium</taxon>
    </lineage>
</organism>
<dbReference type="SUPFAM" id="SSF56235">
    <property type="entry name" value="N-terminal nucleophile aminohydrolases (Ntn hydrolases)"/>
    <property type="match status" value="1"/>
</dbReference>
<evidence type="ECO:0000313" key="4">
    <source>
        <dbReference type="Proteomes" id="UP000240830"/>
    </source>
</evidence>
<proteinExistence type="inferred from homology"/>
<dbReference type="InterPro" id="IPR023332">
    <property type="entry name" value="Proteasome_alpha-type"/>
</dbReference>
<name>A0A2H9TGB9_9FUNG</name>
<evidence type="ECO:0000313" key="3">
    <source>
        <dbReference type="EMBL" id="PJF16749.1"/>
    </source>
</evidence>
<dbReference type="PANTHER" id="PTHR11599">
    <property type="entry name" value="PROTEASOME SUBUNIT ALPHA/BETA"/>
    <property type="match status" value="1"/>
</dbReference>
<dbReference type="Proteomes" id="UP000240830">
    <property type="component" value="Unassembled WGS sequence"/>
</dbReference>
<dbReference type="Gene3D" id="3.60.20.10">
    <property type="entry name" value="Glutamine Phosphoribosylpyrophosphate, subunit 1, domain 1"/>
    <property type="match status" value="1"/>
</dbReference>
<dbReference type="GO" id="GO:0034515">
    <property type="term" value="C:proteasome storage granule"/>
    <property type="evidence" value="ECO:0007669"/>
    <property type="project" value="EnsemblFungi"/>
</dbReference>
<evidence type="ECO:0000256" key="2">
    <source>
        <dbReference type="PROSITE-ProRule" id="PRU00808"/>
    </source>
</evidence>
<dbReference type="InterPro" id="IPR050115">
    <property type="entry name" value="Proteasome_alpha"/>
</dbReference>
<dbReference type="InterPro" id="IPR029055">
    <property type="entry name" value="Ntn_hydrolases_N"/>
</dbReference>
<comment type="caution">
    <text evidence="3">The sequence shown here is derived from an EMBL/GenBank/DDBJ whole genome shotgun (WGS) entry which is preliminary data.</text>
</comment>
<dbReference type="PROSITE" id="PS51475">
    <property type="entry name" value="PROTEASOME_ALPHA_2"/>
    <property type="match status" value="1"/>
</dbReference>
<dbReference type="GO" id="GO:0010499">
    <property type="term" value="P:proteasomal ubiquitin-independent protein catabolic process"/>
    <property type="evidence" value="ECO:0007669"/>
    <property type="project" value="EnsemblFungi"/>
</dbReference>
<dbReference type="AlphaFoldDB" id="A0A2H9TGB9"/>
<dbReference type="InterPro" id="IPR001353">
    <property type="entry name" value="Proteasome_sua/b"/>
</dbReference>
<sequence>MCVVAGITSDANILIDHARLTCQRYKYAYAEPIPVEQLVQTLCNLKQSYTQHGGMRPFGTSFLIAGWDKIYGYQLYQSDPSGNYSGWKATCIGSNSATAQSIFKTDYPDEGFSVEEGKKMLVKVLTKTTESTSLSGEKRKTVQRFYNM</sequence>
<reference evidence="3 4" key="1">
    <citation type="submission" date="2016-10" db="EMBL/GenBank/DDBJ databases">
        <title>The genome of Paramicrosporidium saccamoebae is the missing link in understanding Cryptomycota and Microsporidia evolution.</title>
        <authorList>
            <person name="Quandt C.A."/>
            <person name="Beaudet D."/>
            <person name="Corsaro D."/>
            <person name="Michel R."/>
            <person name="Corradi N."/>
            <person name="James T."/>
        </authorList>
    </citation>
    <scope>NUCLEOTIDE SEQUENCE [LARGE SCALE GENOMIC DNA]</scope>
    <source>
        <strain evidence="3 4">KSL3</strain>
    </source>
</reference>
<evidence type="ECO:0000256" key="1">
    <source>
        <dbReference type="ARBA" id="ARBA00022942"/>
    </source>
</evidence>
<dbReference type="GO" id="GO:0019773">
    <property type="term" value="C:proteasome core complex, alpha-subunit complex"/>
    <property type="evidence" value="ECO:0007669"/>
    <property type="project" value="UniProtKB-UniRule"/>
</dbReference>
<keyword evidence="4" id="KW-1185">Reference proteome</keyword>
<protein>
    <submittedName>
        <fullName evidence="3">Proteasome subunit alpha type</fullName>
    </submittedName>
</protein>